<dbReference type="Gramene" id="TKV93847">
    <property type="protein sequence ID" value="TKV93847"/>
    <property type="gene ID" value="SEVIR_9G256000v2"/>
</dbReference>
<dbReference type="InterPro" id="IPR035669">
    <property type="entry name" value="SGNH_plant_lipase-like"/>
</dbReference>
<dbReference type="GO" id="GO:0016788">
    <property type="term" value="F:hydrolase activity, acting on ester bonds"/>
    <property type="evidence" value="ECO:0007669"/>
    <property type="project" value="InterPro"/>
</dbReference>
<sequence length="410" mass="43550">MLPPVKKSPKSVTRALQITLQTLKTSKKVSMAQLSRLLMGLPLLLALLVAAEAAADPATGGSLSLARYTRVFAFGNSLTDTGNAAIFPATAKGPSTRPPYGQTYFGHPSGRASDGRLIIDFLVEELEVPLPTPYLAGRTAADFLDGANFALGGATALDPAFLASRGITSVVPISLGNETSWFVNVLQLLNSSGYADQRKITARSLFFVGEIGVNDYFLALMSKSADVAESLVPHIIGTIRSALTAMIGAGARTVVVTGMLPLGCEPKLLAMFPGGPGDYDPVSGCDARFNRIAVQHNRALKRMLWELRLRHPRRSFLYADVYRSVARAVASPARYGFGSKPLAACCGGGSGPYNFNYTAFCGTPKSTTCADPSEYISWDGIHLTEAAHEFIAHAMLGEVLSVVETGSRQA</sequence>
<proteinExistence type="inferred from homology"/>
<dbReference type="PANTHER" id="PTHR22835:SF544">
    <property type="entry name" value="OS10G0393700 PROTEIN"/>
    <property type="match status" value="1"/>
</dbReference>
<dbReference type="OMA" id="LINETSW"/>
<dbReference type="SUPFAM" id="SSF52266">
    <property type="entry name" value="SGNH hydrolase"/>
    <property type="match status" value="1"/>
</dbReference>
<evidence type="ECO:0008006" key="7">
    <source>
        <dbReference type="Google" id="ProtNLM"/>
    </source>
</evidence>
<evidence type="ECO:0000313" key="6">
    <source>
        <dbReference type="Proteomes" id="UP000298652"/>
    </source>
</evidence>
<dbReference type="Pfam" id="PF00657">
    <property type="entry name" value="Lipase_GDSL"/>
    <property type="match status" value="1"/>
</dbReference>
<organism evidence="5 6">
    <name type="scientific">Setaria viridis</name>
    <name type="common">Green bristlegrass</name>
    <name type="synonym">Setaria italica subsp. viridis</name>
    <dbReference type="NCBI Taxonomy" id="4556"/>
    <lineage>
        <taxon>Eukaryota</taxon>
        <taxon>Viridiplantae</taxon>
        <taxon>Streptophyta</taxon>
        <taxon>Embryophyta</taxon>
        <taxon>Tracheophyta</taxon>
        <taxon>Spermatophyta</taxon>
        <taxon>Magnoliopsida</taxon>
        <taxon>Liliopsida</taxon>
        <taxon>Poales</taxon>
        <taxon>Poaceae</taxon>
        <taxon>PACMAD clade</taxon>
        <taxon>Panicoideae</taxon>
        <taxon>Panicodae</taxon>
        <taxon>Paniceae</taxon>
        <taxon>Cenchrinae</taxon>
        <taxon>Setaria</taxon>
    </lineage>
</organism>
<dbReference type="Gene3D" id="3.40.50.1110">
    <property type="entry name" value="SGNH hydrolase"/>
    <property type="match status" value="1"/>
</dbReference>
<dbReference type="Proteomes" id="UP000298652">
    <property type="component" value="Chromosome 9"/>
</dbReference>
<dbReference type="InterPro" id="IPR036514">
    <property type="entry name" value="SGNH_hydro_sf"/>
</dbReference>
<name>A0A4U6SXM8_SETVI</name>
<evidence type="ECO:0000256" key="4">
    <source>
        <dbReference type="ARBA" id="ARBA00023180"/>
    </source>
</evidence>
<keyword evidence="3" id="KW-0378">Hydrolase</keyword>
<protein>
    <recommendedName>
        <fullName evidence="7">GDSL esterase/lipase</fullName>
    </recommendedName>
</protein>
<evidence type="ECO:0000256" key="2">
    <source>
        <dbReference type="ARBA" id="ARBA00022729"/>
    </source>
</evidence>
<dbReference type="AlphaFoldDB" id="A0A4U6SXM8"/>
<keyword evidence="6" id="KW-1185">Reference proteome</keyword>
<keyword evidence="2" id="KW-0732">Signal</keyword>
<dbReference type="EMBL" id="CM016560">
    <property type="protein sequence ID" value="TKV93847.1"/>
    <property type="molecule type" value="Genomic_DNA"/>
</dbReference>
<gene>
    <name evidence="5" type="ORF">SEVIR_9G256000v2</name>
</gene>
<accession>A0A4U6SXM8</accession>
<keyword evidence="4" id="KW-0325">Glycoprotein</keyword>
<dbReference type="CDD" id="cd01837">
    <property type="entry name" value="SGNH_plant_lipase_like"/>
    <property type="match status" value="1"/>
</dbReference>
<dbReference type="InterPro" id="IPR001087">
    <property type="entry name" value="GDSL"/>
</dbReference>
<dbReference type="PANTHER" id="PTHR22835">
    <property type="entry name" value="ZINC FINGER FYVE DOMAIN CONTAINING PROTEIN"/>
    <property type="match status" value="1"/>
</dbReference>
<comment type="similarity">
    <text evidence="1">Belongs to the 'GDSL' lipolytic enzyme family.</text>
</comment>
<reference evidence="5" key="1">
    <citation type="submission" date="2019-03" db="EMBL/GenBank/DDBJ databases">
        <title>WGS assembly of Setaria viridis.</title>
        <authorList>
            <person name="Huang P."/>
            <person name="Jenkins J."/>
            <person name="Grimwood J."/>
            <person name="Barry K."/>
            <person name="Healey A."/>
            <person name="Mamidi S."/>
            <person name="Sreedasyam A."/>
            <person name="Shu S."/>
            <person name="Feldman M."/>
            <person name="Wu J."/>
            <person name="Yu Y."/>
            <person name="Chen C."/>
            <person name="Johnson J."/>
            <person name="Rokhsar D."/>
            <person name="Baxter I."/>
            <person name="Schmutz J."/>
            <person name="Brutnell T."/>
            <person name="Kellogg E."/>
        </authorList>
    </citation>
    <scope>NUCLEOTIDE SEQUENCE [LARGE SCALE GENOMIC DNA]</scope>
</reference>
<evidence type="ECO:0000313" key="5">
    <source>
        <dbReference type="EMBL" id="TKV93847.1"/>
    </source>
</evidence>
<evidence type="ECO:0000256" key="1">
    <source>
        <dbReference type="ARBA" id="ARBA00008668"/>
    </source>
</evidence>
<evidence type="ECO:0000256" key="3">
    <source>
        <dbReference type="ARBA" id="ARBA00022801"/>
    </source>
</evidence>